<dbReference type="AlphaFoldDB" id="U1LMS6"/>
<comment type="caution">
    <text evidence="2">The sequence shown here is derived from an EMBL/GenBank/DDBJ whole genome shotgun (WGS) entry which is preliminary data.</text>
</comment>
<proteinExistence type="predicted"/>
<accession>U1LMS6</accession>
<dbReference type="RefSeq" id="WP_021030107.1">
    <property type="nucleotide sequence ID" value="NZ_KI391953.1"/>
</dbReference>
<sequence>MSLRPASDLVNDRRSWDLDEVEAVSVWLGVGERDLLPKETGGGEGRGSGRRGVPAG</sequence>
<evidence type="ECO:0000256" key="1">
    <source>
        <dbReference type="SAM" id="MobiDB-lite"/>
    </source>
</evidence>
<dbReference type="Proteomes" id="UP000004816">
    <property type="component" value="Unassembled WGS sequence"/>
</dbReference>
<dbReference type="STRING" id="679197.HMPREF9336_04142"/>
<name>U1LMS6_SEGRC</name>
<dbReference type="EMBL" id="ACZI02000002">
    <property type="protein sequence ID" value="ERG69251.1"/>
    <property type="molecule type" value="Genomic_DNA"/>
</dbReference>
<protein>
    <submittedName>
        <fullName evidence="2">Uncharacterized protein</fullName>
    </submittedName>
</protein>
<evidence type="ECO:0000313" key="3">
    <source>
        <dbReference type="Proteomes" id="UP000004816"/>
    </source>
</evidence>
<keyword evidence="3" id="KW-1185">Reference proteome</keyword>
<evidence type="ECO:0000313" key="2">
    <source>
        <dbReference type="EMBL" id="ERG69251.1"/>
    </source>
</evidence>
<gene>
    <name evidence="2" type="ORF">HMPREF9336_04142</name>
</gene>
<reference evidence="2 3" key="1">
    <citation type="journal article" date="2011" name="Stand. Genomic Sci.">
        <title>High quality draft genome sequence of Segniliparus rugosus CDC 945(T)= (ATCC BAA-974(T)).</title>
        <authorList>
            <person name="Earl A.M."/>
            <person name="Desjardins C.A."/>
            <person name="Fitzgerald M.G."/>
            <person name="Arachchi H.M."/>
            <person name="Zeng Q."/>
            <person name="Mehta T."/>
            <person name="Griggs A."/>
            <person name="Birren B.W."/>
            <person name="Toney N.C."/>
            <person name="Carr J."/>
            <person name="Posey J."/>
            <person name="Butler W.R."/>
        </authorList>
    </citation>
    <scope>NUCLEOTIDE SEQUENCE [LARGE SCALE GENOMIC DNA]</scope>
    <source>
        <strain evidence="3">ATCC BAA-974 / DSM 45345 / CCUG 50838 / CIP 108380 / JCM 13579 / CDC 945</strain>
    </source>
</reference>
<dbReference type="HOGENOM" id="CLU_3011762_0_0_11"/>
<feature type="region of interest" description="Disordered" evidence="1">
    <location>
        <begin position="33"/>
        <end position="56"/>
    </location>
</feature>
<organism evidence="2 3">
    <name type="scientific">Segniliparus rugosus (strain ATCC BAA-974 / DSM 45345 / CCUG 50838 / CIP 108380 / JCM 13579 / CDC 945)</name>
    <dbReference type="NCBI Taxonomy" id="679197"/>
    <lineage>
        <taxon>Bacteria</taxon>
        <taxon>Bacillati</taxon>
        <taxon>Actinomycetota</taxon>
        <taxon>Actinomycetes</taxon>
        <taxon>Mycobacteriales</taxon>
        <taxon>Segniliparaceae</taxon>
        <taxon>Segniliparus</taxon>
    </lineage>
</organism>